<reference evidence="1" key="1">
    <citation type="journal article" date="2020" name="Stud. Mycol.">
        <title>101 Dothideomycetes genomes: a test case for predicting lifestyles and emergence of pathogens.</title>
        <authorList>
            <person name="Haridas S."/>
            <person name="Albert R."/>
            <person name="Binder M."/>
            <person name="Bloem J."/>
            <person name="Labutti K."/>
            <person name="Salamov A."/>
            <person name="Andreopoulos B."/>
            <person name="Baker S."/>
            <person name="Barry K."/>
            <person name="Bills G."/>
            <person name="Bluhm B."/>
            <person name="Cannon C."/>
            <person name="Castanera R."/>
            <person name="Culley D."/>
            <person name="Daum C."/>
            <person name="Ezra D."/>
            <person name="Gonzalez J."/>
            <person name="Henrissat B."/>
            <person name="Kuo A."/>
            <person name="Liang C."/>
            <person name="Lipzen A."/>
            <person name="Lutzoni F."/>
            <person name="Magnuson J."/>
            <person name="Mondo S."/>
            <person name="Nolan M."/>
            <person name="Ohm R."/>
            <person name="Pangilinan J."/>
            <person name="Park H.-J."/>
            <person name="Ramirez L."/>
            <person name="Alfaro M."/>
            <person name="Sun H."/>
            <person name="Tritt A."/>
            <person name="Yoshinaga Y."/>
            <person name="Zwiers L.-H."/>
            <person name="Turgeon B."/>
            <person name="Goodwin S."/>
            <person name="Spatafora J."/>
            <person name="Crous P."/>
            <person name="Grigoriev I."/>
        </authorList>
    </citation>
    <scope>NUCLEOTIDE SEQUENCE</scope>
    <source>
        <strain evidence="1">CBS 260.36</strain>
    </source>
</reference>
<evidence type="ECO:0000313" key="1">
    <source>
        <dbReference type="EMBL" id="KAF2153875.1"/>
    </source>
</evidence>
<accession>A0A9P4J4D1</accession>
<dbReference type="OrthoDB" id="4137815at2759"/>
<comment type="caution">
    <text evidence="1">The sequence shown here is derived from an EMBL/GenBank/DDBJ whole genome shotgun (WGS) entry which is preliminary data.</text>
</comment>
<dbReference type="EMBL" id="ML996084">
    <property type="protein sequence ID" value="KAF2153875.1"/>
    <property type="molecule type" value="Genomic_DNA"/>
</dbReference>
<keyword evidence="2" id="KW-1185">Reference proteome</keyword>
<dbReference type="InterPro" id="IPR021858">
    <property type="entry name" value="Fun_TF"/>
</dbReference>
<name>A0A9P4J4D1_9PEZI</name>
<dbReference type="Pfam" id="PF11951">
    <property type="entry name" value="Fungal_trans_2"/>
    <property type="match status" value="1"/>
</dbReference>
<protein>
    <submittedName>
        <fullName evidence="1">Uncharacterized protein</fullName>
    </submittedName>
</protein>
<gene>
    <name evidence="1" type="ORF">K461DRAFT_276928</name>
</gene>
<organism evidence="1 2">
    <name type="scientific">Myriangium duriaei CBS 260.36</name>
    <dbReference type="NCBI Taxonomy" id="1168546"/>
    <lineage>
        <taxon>Eukaryota</taxon>
        <taxon>Fungi</taxon>
        <taxon>Dikarya</taxon>
        <taxon>Ascomycota</taxon>
        <taxon>Pezizomycotina</taxon>
        <taxon>Dothideomycetes</taxon>
        <taxon>Dothideomycetidae</taxon>
        <taxon>Myriangiales</taxon>
        <taxon>Myriangiaceae</taxon>
        <taxon>Myriangium</taxon>
    </lineage>
</organism>
<evidence type="ECO:0000313" key="2">
    <source>
        <dbReference type="Proteomes" id="UP000799439"/>
    </source>
</evidence>
<dbReference type="Proteomes" id="UP000799439">
    <property type="component" value="Unassembled WGS sequence"/>
</dbReference>
<proteinExistence type="predicted"/>
<sequence length="371" mass="41959">MASGEERQSSLRALQRMFVDDKLMNNFLIGRDFYDRHHSFLKSQFFECHSIMRDAFLACALAWAAGEQEERHQLDLSAVCYKRASSALSTLRNFEVDNVSQMVDCLTLGGLCVTIAMKLGPSQIALISNKTLEMIRPIYNQQDVVDPDRLALLTCLIFTDLEDSLIRCRLPTLRYKLPNDRQYVDRYVGLCHSLLPHLHDIAEFATALRHADDTDVLSIHQALVSVAESVIDWRSSPPTDLLKRFSGAEVSHLICQEHVLRAMALLIIHRLCHPFGVADEQAQLMANQILAQLESTAQITGSLTLLTELALFAACMELRQGDHRFDRMCLWLKGDEQLRDRLTAGMEFVRATRDASGTVYWHDLGVIVGNL</sequence>
<dbReference type="AlphaFoldDB" id="A0A9P4J4D1"/>